<dbReference type="PANTHER" id="PTHR43867:SF2">
    <property type="entry name" value="CELLULOSE SYNTHASE CATALYTIC SUBUNIT A [UDP-FORMING]"/>
    <property type="match status" value="1"/>
</dbReference>
<feature type="compositionally biased region" description="Polar residues" evidence="7">
    <location>
        <begin position="488"/>
        <end position="497"/>
    </location>
</feature>
<reference evidence="10" key="1">
    <citation type="journal article" date="2019" name="Int. J. Syst. Evol. Microbiol.">
        <title>The Global Catalogue of Microorganisms (GCM) 10K type strain sequencing project: providing services to taxonomists for standard genome sequencing and annotation.</title>
        <authorList>
            <consortium name="The Broad Institute Genomics Platform"/>
            <consortium name="The Broad Institute Genome Sequencing Center for Infectious Disease"/>
            <person name="Wu L."/>
            <person name="Ma J."/>
        </authorList>
    </citation>
    <scope>NUCLEOTIDE SEQUENCE [LARGE SCALE GENOMIC DNA]</scope>
    <source>
        <strain evidence="10">NBRC 113072</strain>
    </source>
</reference>
<evidence type="ECO:0000256" key="7">
    <source>
        <dbReference type="SAM" id="MobiDB-lite"/>
    </source>
</evidence>
<name>A0ABQ6INA9_9MICO</name>
<feature type="transmembrane region" description="Helical" evidence="8">
    <location>
        <begin position="12"/>
        <end position="37"/>
    </location>
</feature>
<keyword evidence="3 9" id="KW-0808">Transferase</keyword>
<keyword evidence="6 8" id="KW-0472">Membrane</keyword>
<dbReference type="InterPro" id="IPR050321">
    <property type="entry name" value="Glycosyltr_2/OpgH_subfam"/>
</dbReference>
<dbReference type="SUPFAM" id="SSF53448">
    <property type="entry name" value="Nucleotide-diphospho-sugar transferases"/>
    <property type="match status" value="1"/>
</dbReference>
<evidence type="ECO:0000256" key="5">
    <source>
        <dbReference type="ARBA" id="ARBA00022989"/>
    </source>
</evidence>
<dbReference type="RefSeq" id="WP_284302755.1">
    <property type="nucleotide sequence ID" value="NZ_BSUO01000001.1"/>
</dbReference>
<proteinExistence type="predicted"/>
<evidence type="ECO:0000313" key="9">
    <source>
        <dbReference type="EMBL" id="GMA38698.1"/>
    </source>
</evidence>
<dbReference type="GO" id="GO:0016740">
    <property type="term" value="F:transferase activity"/>
    <property type="evidence" value="ECO:0007669"/>
    <property type="project" value="UniProtKB-KW"/>
</dbReference>
<dbReference type="Proteomes" id="UP001157126">
    <property type="component" value="Unassembled WGS sequence"/>
</dbReference>
<keyword evidence="4 8" id="KW-0812">Transmembrane</keyword>
<sequence length="497" mass="53455">MLLSAWPLWPVVAVVLKGASIAFIATVLLHGLVMLILSRRAVRPPAGPAPTPRVVLLVPCLNEARVLAASIDRLLCLPHEDLVVVIIDDGSDDETASIVASYAHPQVRLLRRVLPEARQGKGAALNAAVAWLVGSDIVGDRSPADVVIGVVDADGRLEDDVFTEVLPYFGDPMIGGVQTGVRINNRHVSRLARMQDMEFVTFTDVYQRARVSIGSVGLGGNGQFMRLSALQDLGERPWSDSLTEDLDLGLRLTARGWRTVYCPTTAVHQQGVVEFGRLVRQRTRWFHGHLQAWRLLPEIVRDVRGVARWDLVYHVTAPYLLLVASLLTASFVLGLLALGLAAASGAPFLGWWVVIAYLLAVVPALCFSQVYRARERADGLTRLGAMGVAHLYVLYGLMWYLAGWRAVGRIILARTGWAKTARTAETAVTTLPPVAGGTLETAPEPSAADLADVRGASAVSVPVGLGQGRVAGGPRAPFRSADRPGRARSSTSTPDPA</sequence>
<feature type="transmembrane region" description="Helical" evidence="8">
    <location>
        <begin position="383"/>
        <end position="402"/>
    </location>
</feature>
<dbReference type="Gene3D" id="3.90.550.10">
    <property type="entry name" value="Spore Coat Polysaccharide Biosynthesis Protein SpsA, Chain A"/>
    <property type="match status" value="1"/>
</dbReference>
<evidence type="ECO:0000256" key="8">
    <source>
        <dbReference type="SAM" id="Phobius"/>
    </source>
</evidence>
<accession>A0ABQ6INA9</accession>
<feature type="transmembrane region" description="Helical" evidence="8">
    <location>
        <begin position="349"/>
        <end position="371"/>
    </location>
</feature>
<evidence type="ECO:0000256" key="4">
    <source>
        <dbReference type="ARBA" id="ARBA00022692"/>
    </source>
</evidence>
<organism evidence="9 10">
    <name type="scientific">Mobilicoccus caccae</name>
    <dbReference type="NCBI Taxonomy" id="1859295"/>
    <lineage>
        <taxon>Bacteria</taxon>
        <taxon>Bacillati</taxon>
        <taxon>Actinomycetota</taxon>
        <taxon>Actinomycetes</taxon>
        <taxon>Micrococcales</taxon>
        <taxon>Dermatophilaceae</taxon>
        <taxon>Mobilicoccus</taxon>
    </lineage>
</organism>
<keyword evidence="10" id="KW-1185">Reference proteome</keyword>
<evidence type="ECO:0000313" key="10">
    <source>
        <dbReference type="Proteomes" id="UP001157126"/>
    </source>
</evidence>
<dbReference type="EMBL" id="BSUO01000001">
    <property type="protein sequence ID" value="GMA38698.1"/>
    <property type="molecule type" value="Genomic_DNA"/>
</dbReference>
<gene>
    <name evidence="9" type="primary">ugtP_1</name>
    <name evidence="9" type="ORF">GCM10025883_07430</name>
</gene>
<comment type="subcellular location">
    <subcellularLocation>
        <location evidence="1">Membrane</location>
        <topology evidence="1">Multi-pass membrane protein</topology>
    </subcellularLocation>
</comment>
<dbReference type="InterPro" id="IPR029044">
    <property type="entry name" value="Nucleotide-diphossugar_trans"/>
</dbReference>
<feature type="region of interest" description="Disordered" evidence="7">
    <location>
        <begin position="464"/>
        <end position="497"/>
    </location>
</feature>
<comment type="caution">
    <text evidence="9">The sequence shown here is derived from an EMBL/GenBank/DDBJ whole genome shotgun (WGS) entry which is preliminary data.</text>
</comment>
<evidence type="ECO:0000256" key="6">
    <source>
        <dbReference type="ARBA" id="ARBA00023136"/>
    </source>
</evidence>
<evidence type="ECO:0000256" key="1">
    <source>
        <dbReference type="ARBA" id="ARBA00004141"/>
    </source>
</evidence>
<dbReference type="PANTHER" id="PTHR43867">
    <property type="entry name" value="CELLULOSE SYNTHASE CATALYTIC SUBUNIT A [UDP-FORMING]"/>
    <property type="match status" value="1"/>
</dbReference>
<keyword evidence="2" id="KW-0328">Glycosyltransferase</keyword>
<dbReference type="Pfam" id="PF13641">
    <property type="entry name" value="Glyco_tranf_2_3"/>
    <property type="match status" value="1"/>
</dbReference>
<evidence type="ECO:0000256" key="2">
    <source>
        <dbReference type="ARBA" id="ARBA00022676"/>
    </source>
</evidence>
<feature type="transmembrane region" description="Helical" evidence="8">
    <location>
        <begin position="319"/>
        <end position="343"/>
    </location>
</feature>
<evidence type="ECO:0000256" key="3">
    <source>
        <dbReference type="ARBA" id="ARBA00022679"/>
    </source>
</evidence>
<protein>
    <submittedName>
        <fullName evidence="9">N-acetyl-glucosamine transferase</fullName>
    </submittedName>
</protein>
<keyword evidence="5 8" id="KW-1133">Transmembrane helix</keyword>